<name>A0ABR6YA50_9BURK</name>
<keyword evidence="3" id="KW-0255">Endonuclease</keyword>
<dbReference type="EMBL" id="JACOGA010000006">
    <property type="protein sequence ID" value="MBC3873505.1"/>
    <property type="molecule type" value="Genomic_DNA"/>
</dbReference>
<comment type="caution">
    <text evidence="3">The sequence shown here is derived from an EMBL/GenBank/DDBJ whole genome shotgun (WGS) entry which is preliminary data.</text>
</comment>
<dbReference type="Pfam" id="PF08721">
    <property type="entry name" value="Tn7_Tnp_TnsA_C"/>
    <property type="match status" value="1"/>
</dbReference>
<reference evidence="3 4" key="1">
    <citation type="submission" date="2020-08" db="EMBL/GenBank/DDBJ databases">
        <title>Novel species isolated from subtropical streams in China.</title>
        <authorList>
            <person name="Lu H."/>
        </authorList>
    </citation>
    <scope>NUCLEOTIDE SEQUENCE [LARGE SCALE GENOMIC DNA]</scope>
    <source>
        <strain evidence="3 4">LX15W</strain>
    </source>
</reference>
<dbReference type="InterPro" id="IPR011856">
    <property type="entry name" value="tRNA_endonuc-like_dom_sf"/>
</dbReference>
<evidence type="ECO:0000313" key="4">
    <source>
        <dbReference type="Proteomes" id="UP000624279"/>
    </source>
</evidence>
<proteinExistence type="predicted"/>
<accession>A0ABR6YA50</accession>
<evidence type="ECO:0000259" key="1">
    <source>
        <dbReference type="Pfam" id="PF08721"/>
    </source>
</evidence>
<organism evidence="3 4">
    <name type="scientific">Undibacterium flavidum</name>
    <dbReference type="NCBI Taxonomy" id="2762297"/>
    <lineage>
        <taxon>Bacteria</taxon>
        <taxon>Pseudomonadati</taxon>
        <taxon>Pseudomonadota</taxon>
        <taxon>Betaproteobacteria</taxon>
        <taxon>Burkholderiales</taxon>
        <taxon>Oxalobacteraceae</taxon>
        <taxon>Undibacterium</taxon>
    </lineage>
</organism>
<evidence type="ECO:0000259" key="2">
    <source>
        <dbReference type="Pfam" id="PF08722"/>
    </source>
</evidence>
<evidence type="ECO:0000313" key="3">
    <source>
        <dbReference type="EMBL" id="MBC3873505.1"/>
    </source>
</evidence>
<dbReference type="Pfam" id="PF08722">
    <property type="entry name" value="Tn7_TnsA-like_N"/>
    <property type="match status" value="1"/>
</dbReference>
<protein>
    <submittedName>
        <fullName evidence="3">TnsA endonuclease N-terminal domain-containing protein</fullName>
    </submittedName>
</protein>
<dbReference type="Proteomes" id="UP000624279">
    <property type="component" value="Unassembled WGS sequence"/>
</dbReference>
<dbReference type="Gene3D" id="3.40.1350.10">
    <property type="match status" value="1"/>
</dbReference>
<keyword evidence="3" id="KW-0378">Hydrolase</keyword>
<sequence>MPVRKIPISNRAVTGLHAGTGARYESSLERDFFECMMMEPDFDRLEAQPVKIQYLTTDNKLRRYTPDALVHFKSLKAGLPPRRPILCEVKYREELENDFDKFRERFFVARRFARERGWIFKVVTERRIRTTRFANLKFLFRYKKRLVSQSDRELLLELIATDKMVTPKILINSVSENSIRQAELISCLWNLVANGLITVDLLSPLTMNSQISLSK</sequence>
<dbReference type="InterPro" id="IPR014832">
    <property type="entry name" value="TnsA_C"/>
</dbReference>
<dbReference type="RefSeq" id="WP_186941539.1">
    <property type="nucleotide sequence ID" value="NZ_JACOGA010000006.1"/>
</dbReference>
<feature type="domain" description="TnsA endonuclease C-terminal" evidence="1">
    <location>
        <begin position="128"/>
        <end position="201"/>
    </location>
</feature>
<dbReference type="InterPro" id="IPR014833">
    <property type="entry name" value="TnsA_N"/>
</dbReference>
<keyword evidence="4" id="KW-1185">Reference proteome</keyword>
<dbReference type="GO" id="GO:0004519">
    <property type="term" value="F:endonuclease activity"/>
    <property type="evidence" value="ECO:0007669"/>
    <property type="project" value="UniProtKB-KW"/>
</dbReference>
<gene>
    <name evidence="3" type="ORF">H8K55_07900</name>
</gene>
<feature type="domain" description="TnsA endonuclease N-terminal" evidence="2">
    <location>
        <begin position="42"/>
        <end position="125"/>
    </location>
</feature>
<keyword evidence="3" id="KW-0540">Nuclease</keyword>